<dbReference type="Gene3D" id="3.40.50.410">
    <property type="entry name" value="von Willebrand factor, type A domain"/>
    <property type="match status" value="1"/>
</dbReference>
<feature type="signal peptide" evidence="1">
    <location>
        <begin position="1"/>
        <end position="27"/>
    </location>
</feature>
<evidence type="ECO:0000313" key="4">
    <source>
        <dbReference type="RefSeq" id="XP_013392527.1"/>
    </source>
</evidence>
<dbReference type="InParanoid" id="A0A1S3I2N0"/>
<name>A0A1S3I2N0_LINAN</name>
<keyword evidence="3" id="KW-1185">Reference proteome</keyword>
<dbReference type="CDD" id="cd00198">
    <property type="entry name" value="vWFA"/>
    <property type="match status" value="1"/>
</dbReference>
<dbReference type="RefSeq" id="XP_013392527.1">
    <property type="nucleotide sequence ID" value="XM_013537073.1"/>
</dbReference>
<dbReference type="Proteomes" id="UP000085678">
    <property type="component" value="Unplaced"/>
</dbReference>
<dbReference type="PANTHER" id="PTHR24020:SF20">
    <property type="entry name" value="PH DOMAIN-CONTAINING PROTEIN"/>
    <property type="match status" value="1"/>
</dbReference>
<dbReference type="GeneID" id="106160452"/>
<protein>
    <submittedName>
        <fullName evidence="4">Collagen alpha-1(XXII) chain</fullName>
    </submittedName>
</protein>
<dbReference type="OrthoDB" id="5964156at2759"/>
<dbReference type="PANTHER" id="PTHR24020">
    <property type="entry name" value="COLLAGEN ALPHA"/>
    <property type="match status" value="1"/>
</dbReference>
<evidence type="ECO:0000259" key="2">
    <source>
        <dbReference type="PROSITE" id="PS50234"/>
    </source>
</evidence>
<sequence length="344" mass="36561">MLYSSISARLTMFRVICIAFFVVSAFALENDDVLRDRLVENVSRARRVVCNTATLPGGVNAAASKFAAVLGKRQVGCVGTTGTGTSAGSSWADSCVYGSGGGIIKPIYPGIPTNPLIPNSMTNSFTGILGKRGADPSPFKNKPKRDYVFVLDTSGSVSMDSFERAKEGVAILTKSFCPVTMGNGMEEKQVAVVLFGNTVETAIPFSTSHDGTDALNSKIIALNHRRGSATATAEALRHVRQRVLSQPGSRLNDTDASTHVIVITDGRCNRGCQSLADEADKLRKMGPNGVQLFALGVDNARACELEIITGKGSDMAFGLNDFTEFEKFATAVRDQAENQNSGCI</sequence>
<evidence type="ECO:0000313" key="3">
    <source>
        <dbReference type="Proteomes" id="UP000085678"/>
    </source>
</evidence>
<dbReference type="KEGG" id="lak:106160452"/>
<dbReference type="InterPro" id="IPR050525">
    <property type="entry name" value="ECM_Assembly_Org"/>
</dbReference>
<dbReference type="SUPFAM" id="SSF53300">
    <property type="entry name" value="vWA-like"/>
    <property type="match status" value="1"/>
</dbReference>
<reference evidence="4" key="1">
    <citation type="submission" date="2025-08" db="UniProtKB">
        <authorList>
            <consortium name="RefSeq"/>
        </authorList>
    </citation>
    <scope>IDENTIFICATION</scope>
    <source>
        <tissue evidence="4">Gonads</tissue>
    </source>
</reference>
<dbReference type="PRINTS" id="PR00453">
    <property type="entry name" value="VWFADOMAIN"/>
</dbReference>
<feature type="chain" id="PRO_5010200789" evidence="1">
    <location>
        <begin position="28"/>
        <end position="344"/>
    </location>
</feature>
<gene>
    <name evidence="4" type="primary">LOC106160452</name>
</gene>
<dbReference type="InterPro" id="IPR036465">
    <property type="entry name" value="vWFA_dom_sf"/>
</dbReference>
<keyword evidence="4" id="KW-0176">Collagen</keyword>
<dbReference type="PROSITE" id="PS50234">
    <property type="entry name" value="VWFA"/>
    <property type="match status" value="1"/>
</dbReference>
<proteinExistence type="predicted"/>
<accession>A0A1S3I2N0</accession>
<dbReference type="GO" id="GO:0005581">
    <property type="term" value="C:collagen trimer"/>
    <property type="evidence" value="ECO:0007669"/>
    <property type="project" value="UniProtKB-KW"/>
</dbReference>
<keyword evidence="1" id="KW-0732">Signal</keyword>
<dbReference type="AlphaFoldDB" id="A0A1S3I2N0"/>
<dbReference type="Pfam" id="PF00092">
    <property type="entry name" value="VWA"/>
    <property type="match status" value="1"/>
</dbReference>
<organism evidence="3 4">
    <name type="scientific">Lingula anatina</name>
    <name type="common">Brachiopod</name>
    <name type="synonym">Lingula unguis</name>
    <dbReference type="NCBI Taxonomy" id="7574"/>
    <lineage>
        <taxon>Eukaryota</taxon>
        <taxon>Metazoa</taxon>
        <taxon>Spiralia</taxon>
        <taxon>Lophotrochozoa</taxon>
        <taxon>Brachiopoda</taxon>
        <taxon>Linguliformea</taxon>
        <taxon>Lingulata</taxon>
        <taxon>Lingulida</taxon>
        <taxon>Linguloidea</taxon>
        <taxon>Lingulidae</taxon>
        <taxon>Lingula</taxon>
    </lineage>
</organism>
<feature type="domain" description="VWFA" evidence="2">
    <location>
        <begin position="146"/>
        <end position="332"/>
    </location>
</feature>
<evidence type="ECO:0000256" key="1">
    <source>
        <dbReference type="SAM" id="SignalP"/>
    </source>
</evidence>
<dbReference type="InterPro" id="IPR002035">
    <property type="entry name" value="VWF_A"/>
</dbReference>
<dbReference type="SMART" id="SM00327">
    <property type="entry name" value="VWA"/>
    <property type="match status" value="1"/>
</dbReference>